<gene>
    <name evidence="2" type="ORF">CLUP02_11791</name>
</gene>
<name>A0A9Q8T0Y9_9PEZI</name>
<organism evidence="2 3">
    <name type="scientific">Colletotrichum lupini</name>
    <dbReference type="NCBI Taxonomy" id="145971"/>
    <lineage>
        <taxon>Eukaryota</taxon>
        <taxon>Fungi</taxon>
        <taxon>Dikarya</taxon>
        <taxon>Ascomycota</taxon>
        <taxon>Pezizomycotina</taxon>
        <taxon>Sordariomycetes</taxon>
        <taxon>Hypocreomycetidae</taxon>
        <taxon>Glomerellales</taxon>
        <taxon>Glomerellaceae</taxon>
        <taxon>Colletotrichum</taxon>
        <taxon>Colletotrichum acutatum species complex</taxon>
    </lineage>
</organism>
<protein>
    <submittedName>
        <fullName evidence="2">Uncharacterized protein</fullName>
    </submittedName>
</protein>
<evidence type="ECO:0000313" key="3">
    <source>
        <dbReference type="Proteomes" id="UP000830671"/>
    </source>
</evidence>
<dbReference type="Proteomes" id="UP000830671">
    <property type="component" value="Chromosome 6"/>
</dbReference>
<sequence>MPVLDTRLIQEGMMEVGHEIMKRSVDHTVLETLAVAGTCIFGVGGFIYWINHRQQQKLMYATLGCSNHALTTNITKDREHRNRDSANIKTPAILQSEVDLPNITRYQATFRGNDNFYKAMSFGHTNLCGLEMLVSANSYRLLGDLGWDQWPVLRILANAPNGYAIRHGIVSTNYDKGGFSVDHLFFLEPEISNMDRLQCDKSILSLPYPQADAAHHDDKNPYIEGSCSALRMREADTLNKPHISALLGSIAMMLLTFNFLPNPLPVFICCCPSRCRVSRCYQMLNCTIHLACDACGACDAAICSFCRV</sequence>
<dbReference type="AlphaFoldDB" id="A0A9Q8T0Y9"/>
<keyword evidence="1" id="KW-1133">Transmembrane helix</keyword>
<dbReference type="KEGG" id="clup:CLUP02_11791"/>
<evidence type="ECO:0000256" key="1">
    <source>
        <dbReference type="SAM" id="Phobius"/>
    </source>
</evidence>
<reference evidence="2" key="1">
    <citation type="journal article" date="2021" name="Mol. Plant Microbe Interact.">
        <title>Complete Genome Sequence of the Plant-Pathogenic Fungus Colletotrichum lupini.</title>
        <authorList>
            <person name="Baroncelli R."/>
            <person name="Pensec F."/>
            <person name="Da Lio D."/>
            <person name="Boufleur T."/>
            <person name="Vicente I."/>
            <person name="Sarrocco S."/>
            <person name="Picot A."/>
            <person name="Baraldi E."/>
            <person name="Sukno S."/>
            <person name="Thon M."/>
            <person name="Le Floch G."/>
        </authorList>
    </citation>
    <scope>NUCLEOTIDE SEQUENCE</scope>
    <source>
        <strain evidence="2">IMI 504893</strain>
    </source>
</reference>
<proteinExistence type="predicted"/>
<keyword evidence="3" id="KW-1185">Reference proteome</keyword>
<feature type="transmembrane region" description="Helical" evidence="1">
    <location>
        <begin position="29"/>
        <end position="50"/>
    </location>
</feature>
<accession>A0A9Q8T0Y9</accession>
<keyword evidence="1" id="KW-0472">Membrane</keyword>
<dbReference type="EMBL" id="CP019478">
    <property type="protein sequence ID" value="UQC86291.1"/>
    <property type="molecule type" value="Genomic_DNA"/>
</dbReference>
<evidence type="ECO:0000313" key="2">
    <source>
        <dbReference type="EMBL" id="UQC86291.1"/>
    </source>
</evidence>
<dbReference type="GeneID" id="73345768"/>
<keyword evidence="1" id="KW-0812">Transmembrane</keyword>
<dbReference type="RefSeq" id="XP_049147903.1">
    <property type="nucleotide sequence ID" value="XM_049290758.1"/>
</dbReference>